<dbReference type="AlphaFoldDB" id="A0A6A0B590"/>
<dbReference type="Proteomes" id="UP000475928">
    <property type="component" value="Unassembled WGS sequence"/>
</dbReference>
<protein>
    <submittedName>
        <fullName evidence="2">Uncharacterized protein</fullName>
    </submittedName>
</protein>
<organism evidence="2 3">
    <name type="scientific">Pseudolactococcus insecticola</name>
    <dbReference type="NCBI Taxonomy" id="2709158"/>
    <lineage>
        <taxon>Bacteria</taxon>
        <taxon>Bacillati</taxon>
        <taxon>Bacillota</taxon>
        <taxon>Bacilli</taxon>
        <taxon>Lactobacillales</taxon>
        <taxon>Streptococcaceae</taxon>
        <taxon>Pseudolactococcus</taxon>
    </lineage>
</organism>
<evidence type="ECO:0000256" key="1">
    <source>
        <dbReference type="SAM" id="MobiDB-lite"/>
    </source>
</evidence>
<keyword evidence="3" id="KW-1185">Reference proteome</keyword>
<accession>A0A6A0B590</accession>
<proteinExistence type="predicted"/>
<comment type="caution">
    <text evidence="2">The sequence shown here is derived from an EMBL/GenBank/DDBJ whole genome shotgun (WGS) entry which is preliminary data.</text>
</comment>
<evidence type="ECO:0000313" key="3">
    <source>
        <dbReference type="Proteomes" id="UP000475928"/>
    </source>
</evidence>
<gene>
    <name evidence="2" type="ORF">Hs20B_02630</name>
</gene>
<sequence>MNRDIISSMKNENKVSEAQRKATKNWETKNREHSNYLKNRSAAKSFILKKAHEEDLKLVEEWLDERKKNNI</sequence>
<feature type="region of interest" description="Disordered" evidence="1">
    <location>
        <begin position="1"/>
        <end position="31"/>
    </location>
</feature>
<evidence type="ECO:0000313" key="2">
    <source>
        <dbReference type="EMBL" id="GFH39865.1"/>
    </source>
</evidence>
<dbReference type="EMBL" id="BLLH01000001">
    <property type="protein sequence ID" value="GFH39865.1"/>
    <property type="molecule type" value="Genomic_DNA"/>
</dbReference>
<reference evidence="2 3" key="1">
    <citation type="submission" date="2020-02" db="EMBL/GenBank/DDBJ databases">
        <title>Draft genome sequence of Lactococcus sp. Hs20B0-1.</title>
        <authorList>
            <person name="Noda S."/>
            <person name="Yuki M."/>
            <person name="Ohkuma M."/>
        </authorList>
    </citation>
    <scope>NUCLEOTIDE SEQUENCE [LARGE SCALE GENOMIC DNA]</scope>
    <source>
        <strain evidence="2 3">Hs20B0-1</strain>
    </source>
</reference>
<name>A0A6A0B590_9LACT</name>
<feature type="compositionally biased region" description="Basic and acidic residues" evidence="1">
    <location>
        <begin position="11"/>
        <end position="31"/>
    </location>
</feature>